<dbReference type="CDD" id="cd17291">
    <property type="entry name" value="RMtype1_S_MgeORF438P-TRD-CR_like"/>
    <property type="match status" value="1"/>
</dbReference>
<dbReference type="GO" id="GO:0003677">
    <property type="term" value="F:DNA binding"/>
    <property type="evidence" value="ECO:0007669"/>
    <property type="project" value="UniProtKB-KW"/>
</dbReference>
<dbReference type="GO" id="GO:0032259">
    <property type="term" value="P:methylation"/>
    <property type="evidence" value="ECO:0007669"/>
    <property type="project" value="UniProtKB-KW"/>
</dbReference>
<evidence type="ECO:0000256" key="2">
    <source>
        <dbReference type="ARBA" id="ARBA00011900"/>
    </source>
</evidence>
<keyword evidence="9" id="KW-0863">Zinc-finger</keyword>
<accession>A0A1V0S9X4</accession>
<evidence type="ECO:0000256" key="9">
    <source>
        <dbReference type="PROSITE-ProRule" id="PRU00042"/>
    </source>
</evidence>
<dbReference type="InterPro" id="IPR013087">
    <property type="entry name" value="Znf_C2H2_type"/>
</dbReference>
<dbReference type="GO" id="GO:0008270">
    <property type="term" value="F:zinc ion binding"/>
    <property type="evidence" value="ECO:0007669"/>
    <property type="project" value="UniProtKB-KW"/>
</dbReference>
<organism evidence="12">
    <name type="scientific">Catovirus CTV1</name>
    <dbReference type="NCBI Taxonomy" id="1977631"/>
    <lineage>
        <taxon>Viruses</taxon>
        <taxon>Varidnaviria</taxon>
        <taxon>Bamfordvirae</taxon>
        <taxon>Nucleocytoviricota</taxon>
        <taxon>Megaviricetes</taxon>
        <taxon>Imitervirales</taxon>
        <taxon>Mimiviridae</taxon>
        <taxon>Klosneuvirinae</taxon>
        <taxon>Catovirus</taxon>
    </lineage>
</organism>
<gene>
    <name evidence="12" type="ORF">Catovirus_1_541</name>
</gene>
<evidence type="ECO:0000256" key="4">
    <source>
        <dbReference type="ARBA" id="ARBA00022679"/>
    </source>
</evidence>
<dbReference type="Pfam" id="PF02384">
    <property type="entry name" value="N6_Mtase"/>
    <property type="match status" value="1"/>
</dbReference>
<dbReference type="GO" id="GO:0009307">
    <property type="term" value="P:DNA restriction-modification system"/>
    <property type="evidence" value="ECO:0007669"/>
    <property type="project" value="UniProtKB-KW"/>
</dbReference>
<sequence>MKNYVCDKCNKVFRQKSDYDRHINKKYPCLTQNEMKKTVFDEFKESLKTENEILIKLETSFNKIRDILKDNEIIVGKDALNVISDFLFLRLLKPLLKKNENYPYIDLLEQKYSDKCDKYKEYLDWTILVKKSRTLKGNDGKQELFDIVKRGIFEGLFKEHILTKKMFGNKPFLIKKIMTILEIIKELDKINFEDMDVDVKGLFFELLIQKEASIDKDIGQCYTPKWIVKYMAQQLNPQIYDDGSYDKIMDPACGTAGFMTEYYKNIKKLSIEKDIPLDQNAKDYLYGYEVDPKTMELAMINVLLGIGEYNENIELNDFLRDSVAYYNNKFKGNILTNPPFNLNRNYDDLCYDNKEIKKIFPVKTNSGTFLFLQACQNIIADGYKCGLVLPNGREIFGKNKEFVDIRKNLMEQCILNKIVYLPFQSFESYTGTETLILFFTKGGKTTEVEFYNLVKNNDDTCTEQFIKKVKIDDMKVKSYSWNIKDYQEGQVNKFEGVDYMKLRDICEFIEGKNMEKCNLDNNNFNDSDNYDGCITINVVNGLEKYNILYNKNCGITEDYIHWKSKNNNIINKFIYYYLKSNEQILEYLIKGNRKKISRNDLEEIEIPILSFNIQQMIIKELDDLYKIKDNAIKILEKWNVNKKVHFENLLADCNSIENMLLKNICNFENGKNLAKSKLMDGEYPVIGSGYKPVGYHNQYNRKENTILISLSGANAGYVSMYDTKVWASECFSVVPKSNLENKFLYYYLISIQQQIYDLCRKSGHICSKDIASYNIKIPSKSDQERIIKEMEKDDVLEKNLKKNISEMNIRIKKRFEYYLTQCNQNANKDDEQNNNDTDEQAEQEYESDEEEIKPVKTQLSIKKSKEVITKKNNSLFDKPDENVNGIKKTVKKINKEKSNKIIQKTKIIVKGKPKI</sequence>
<dbReference type="InterPro" id="IPR051537">
    <property type="entry name" value="DNA_Adenine_Mtase"/>
</dbReference>
<proteinExistence type="inferred from homology"/>
<dbReference type="InterPro" id="IPR029063">
    <property type="entry name" value="SAM-dependent_MTases_sf"/>
</dbReference>
<keyword evidence="9" id="KW-0862">Zinc</keyword>
<dbReference type="PANTHER" id="PTHR42933:SF4">
    <property type="entry name" value="TYPE I RESTRICTION ENZYME ECOKI METHYLASE SUBUNIT"/>
    <property type="match status" value="1"/>
</dbReference>
<feature type="compositionally biased region" description="Acidic residues" evidence="10">
    <location>
        <begin position="832"/>
        <end position="851"/>
    </location>
</feature>
<dbReference type="Gene3D" id="1.10.287.1120">
    <property type="entry name" value="Bipartite methylase S protein"/>
    <property type="match status" value="1"/>
</dbReference>
<evidence type="ECO:0000256" key="8">
    <source>
        <dbReference type="ARBA" id="ARBA00047942"/>
    </source>
</evidence>
<keyword evidence="6" id="KW-0680">Restriction system</keyword>
<keyword evidence="4 12" id="KW-0808">Transferase</keyword>
<evidence type="ECO:0000256" key="5">
    <source>
        <dbReference type="ARBA" id="ARBA00022691"/>
    </source>
</evidence>
<evidence type="ECO:0000256" key="3">
    <source>
        <dbReference type="ARBA" id="ARBA00022603"/>
    </source>
</evidence>
<evidence type="ECO:0000256" key="10">
    <source>
        <dbReference type="SAM" id="MobiDB-lite"/>
    </source>
</evidence>
<reference evidence="12" key="1">
    <citation type="journal article" date="2017" name="Science">
        <title>Giant viruses with an expanded complement of translation system components.</title>
        <authorList>
            <person name="Schulz F."/>
            <person name="Yutin N."/>
            <person name="Ivanova N.N."/>
            <person name="Ortega D.R."/>
            <person name="Lee T.K."/>
            <person name="Vierheilig J."/>
            <person name="Daims H."/>
            <person name="Horn M."/>
            <person name="Wagner M."/>
            <person name="Jensen G.J."/>
            <person name="Kyrpides N.C."/>
            <person name="Koonin E.V."/>
            <person name="Woyke T."/>
        </authorList>
    </citation>
    <scope>NUCLEOTIDE SEQUENCE</scope>
    <source>
        <strain evidence="12">CTV1</strain>
    </source>
</reference>
<keyword evidence="3 12" id="KW-0489">Methyltransferase</keyword>
<feature type="domain" description="C2H2-type" evidence="11">
    <location>
        <begin position="4"/>
        <end position="22"/>
    </location>
</feature>
<dbReference type="PRINTS" id="PR00507">
    <property type="entry name" value="N12N6MTFRASE"/>
</dbReference>
<dbReference type="Gene3D" id="3.40.50.150">
    <property type="entry name" value="Vaccinia Virus protein VP39"/>
    <property type="match status" value="1"/>
</dbReference>
<protein>
    <recommendedName>
        <fullName evidence="2">site-specific DNA-methyltransferase (adenine-specific)</fullName>
        <ecNumber evidence="2">2.1.1.72</ecNumber>
    </recommendedName>
</protein>
<dbReference type="InterPro" id="IPR044946">
    <property type="entry name" value="Restrct_endonuc_typeI_TRD_sf"/>
</dbReference>
<keyword evidence="7" id="KW-0238">DNA-binding</keyword>
<evidence type="ECO:0000259" key="11">
    <source>
        <dbReference type="PROSITE" id="PS50157"/>
    </source>
</evidence>
<dbReference type="InterPro" id="IPR003356">
    <property type="entry name" value="DNA_methylase_A-5"/>
</dbReference>
<dbReference type="GO" id="GO:0008170">
    <property type="term" value="F:N-methyltransferase activity"/>
    <property type="evidence" value="ECO:0007669"/>
    <property type="project" value="InterPro"/>
</dbReference>
<evidence type="ECO:0000256" key="7">
    <source>
        <dbReference type="ARBA" id="ARBA00023125"/>
    </source>
</evidence>
<dbReference type="Gene3D" id="3.90.220.20">
    <property type="entry name" value="DNA methylase specificity domains"/>
    <property type="match status" value="2"/>
</dbReference>
<dbReference type="PROSITE" id="PS50157">
    <property type="entry name" value="ZINC_FINGER_C2H2_2"/>
    <property type="match status" value="1"/>
</dbReference>
<keyword evidence="9" id="KW-0479">Metal-binding</keyword>
<comment type="catalytic activity">
    <reaction evidence="8">
        <text>a 2'-deoxyadenosine in DNA + S-adenosyl-L-methionine = an N(6)-methyl-2'-deoxyadenosine in DNA + S-adenosyl-L-homocysteine + H(+)</text>
        <dbReference type="Rhea" id="RHEA:15197"/>
        <dbReference type="Rhea" id="RHEA-COMP:12418"/>
        <dbReference type="Rhea" id="RHEA-COMP:12419"/>
        <dbReference type="ChEBI" id="CHEBI:15378"/>
        <dbReference type="ChEBI" id="CHEBI:57856"/>
        <dbReference type="ChEBI" id="CHEBI:59789"/>
        <dbReference type="ChEBI" id="CHEBI:90615"/>
        <dbReference type="ChEBI" id="CHEBI:90616"/>
        <dbReference type="EC" id="2.1.1.72"/>
    </reaction>
</comment>
<comment type="similarity">
    <text evidence="1">Belongs to the type-I restriction system S methylase family.</text>
</comment>
<dbReference type="GO" id="GO:0009007">
    <property type="term" value="F:site-specific DNA-methyltransferase (adenine-specific) activity"/>
    <property type="evidence" value="ECO:0007669"/>
    <property type="project" value="UniProtKB-EC"/>
</dbReference>
<evidence type="ECO:0000256" key="6">
    <source>
        <dbReference type="ARBA" id="ARBA00022747"/>
    </source>
</evidence>
<evidence type="ECO:0000313" key="12">
    <source>
        <dbReference type="EMBL" id="ARF08491.1"/>
    </source>
</evidence>
<dbReference type="PANTHER" id="PTHR42933">
    <property type="entry name" value="SLR6095 PROTEIN"/>
    <property type="match status" value="1"/>
</dbReference>
<dbReference type="EC" id="2.1.1.72" evidence="2"/>
<dbReference type="SUPFAM" id="SSF116734">
    <property type="entry name" value="DNA methylase specificity domain"/>
    <property type="match status" value="2"/>
</dbReference>
<dbReference type="Pfam" id="PF01420">
    <property type="entry name" value="Methylase_S"/>
    <property type="match status" value="2"/>
</dbReference>
<dbReference type="EMBL" id="KY684083">
    <property type="protein sequence ID" value="ARF08491.1"/>
    <property type="molecule type" value="Genomic_DNA"/>
</dbReference>
<evidence type="ECO:0000256" key="1">
    <source>
        <dbReference type="ARBA" id="ARBA00010923"/>
    </source>
</evidence>
<dbReference type="SUPFAM" id="SSF53335">
    <property type="entry name" value="S-adenosyl-L-methionine-dependent methyltransferases"/>
    <property type="match status" value="1"/>
</dbReference>
<feature type="region of interest" description="Disordered" evidence="10">
    <location>
        <begin position="826"/>
        <end position="856"/>
    </location>
</feature>
<dbReference type="InterPro" id="IPR000055">
    <property type="entry name" value="Restrct_endonuc_typeI_TRD"/>
</dbReference>
<name>A0A1V0S9X4_9VIRU</name>
<keyword evidence="5" id="KW-0949">S-adenosyl-L-methionine</keyword>